<dbReference type="AlphaFoldDB" id="A0A8R1E183"/>
<dbReference type="Pfam" id="PF02206">
    <property type="entry name" value="WSN"/>
    <property type="match status" value="1"/>
</dbReference>
<evidence type="ECO:0000259" key="3">
    <source>
        <dbReference type="Pfam" id="PF02206"/>
    </source>
</evidence>
<name>A0A8R1E183_CAEJA</name>
<proteinExistence type="predicted"/>
<evidence type="ECO:0000313" key="4">
    <source>
        <dbReference type="EnsemblMetazoa" id="CJA15962.1"/>
    </source>
</evidence>
<evidence type="ECO:0000256" key="1">
    <source>
        <dbReference type="SAM" id="MobiDB-lite"/>
    </source>
</evidence>
<keyword evidence="5" id="KW-1185">Reference proteome</keyword>
<organism evidence="4 5">
    <name type="scientific">Caenorhabditis japonica</name>
    <dbReference type="NCBI Taxonomy" id="281687"/>
    <lineage>
        <taxon>Eukaryota</taxon>
        <taxon>Metazoa</taxon>
        <taxon>Ecdysozoa</taxon>
        <taxon>Nematoda</taxon>
        <taxon>Chromadorea</taxon>
        <taxon>Rhabditida</taxon>
        <taxon>Rhabditina</taxon>
        <taxon>Rhabditomorpha</taxon>
        <taxon>Rhabditoidea</taxon>
        <taxon>Rhabditidae</taxon>
        <taxon>Peloderinae</taxon>
        <taxon>Caenorhabditis</taxon>
    </lineage>
</organism>
<feature type="compositionally biased region" description="Basic and acidic residues" evidence="1">
    <location>
        <begin position="781"/>
        <end position="795"/>
    </location>
</feature>
<accession>A0A8R1E183</accession>
<keyword evidence="2" id="KW-1133">Transmembrane helix</keyword>
<reference evidence="5" key="1">
    <citation type="submission" date="2010-08" db="EMBL/GenBank/DDBJ databases">
        <authorList>
            <consortium name="Caenorhabditis japonica Sequencing Consortium"/>
            <person name="Wilson R.K."/>
        </authorList>
    </citation>
    <scope>NUCLEOTIDE SEQUENCE [LARGE SCALE GENOMIC DNA]</scope>
    <source>
        <strain evidence="5">DF5081</strain>
    </source>
</reference>
<evidence type="ECO:0000256" key="2">
    <source>
        <dbReference type="SAM" id="Phobius"/>
    </source>
</evidence>
<feature type="domain" description="Domain of unknown function WSN" evidence="3">
    <location>
        <begin position="19"/>
        <end position="55"/>
    </location>
</feature>
<dbReference type="EnsemblMetazoa" id="CJA15962.1">
    <property type="protein sequence ID" value="CJA15962.1"/>
    <property type="gene ID" value="WBGene00135166"/>
</dbReference>
<keyword evidence="2" id="KW-0812">Transmembrane</keyword>
<keyword evidence="2" id="KW-0472">Membrane</keyword>
<feature type="compositionally biased region" description="Basic residues" evidence="1">
    <location>
        <begin position="748"/>
        <end position="758"/>
    </location>
</feature>
<protein>
    <submittedName>
        <fullName evidence="4">WSN domain-containing protein</fullName>
    </submittedName>
</protein>
<feature type="region of interest" description="Disordered" evidence="1">
    <location>
        <begin position="748"/>
        <end position="795"/>
    </location>
</feature>
<dbReference type="Proteomes" id="UP000005237">
    <property type="component" value="Unassembled WGS sequence"/>
</dbReference>
<dbReference type="PANTHER" id="PTHR32525">
    <property type="entry name" value="PROTEIN-TYROSINE-PHOSPHATASE"/>
    <property type="match status" value="1"/>
</dbReference>
<feature type="transmembrane region" description="Helical" evidence="2">
    <location>
        <begin position="717"/>
        <end position="741"/>
    </location>
</feature>
<sequence>MTSYRRVNNELDPAKILEKKTATVTRLMNAINLQNELLNGRISIQDVVAEALGLQADPRYYAVIKPNVHDTVAPVKLTYLLSRETSETPDELVERMSQLEMPNSSPMTSAEITELFKFSSIGIGEILDNKDDYTKYDHIFDEEKWKNLNKSFAIQVYDEFASLAPTIPRIFNVTRSVHKPFADLAKSFNQSSLFNLKWAEFFKQFKSIALPALNEIFGRLEPSFKLFGLWLNSTDNQDIMKQLEAVKNLFSYNDTNFHGQALMGLPNGLRDLETLSQEFEDEWLKSMLNNGGSLHKLRNALLPLLNFATKFRSLEEQSIRRGRSLHYKTVHQALNIIRNIVSHDTRTAFSDFSKVKTDFLKYQMSAFDDSVLIELNGLLSSKFLSEFHDKASGAFNETYYTSFFEMRVNLSDTAKYIAVLESFKFFKDFGYIIKLLPGYIRTLENVTRNQQQFTDILPNVLRINKVYEISALFESNINAAERFIKVLKMFSPARVLERTTAVNLDRVLKFSMKKLNMSRRIENTFKKEIRASSNRLKTSLITRQLTHQLASSQRALSFYLNPDFLKIVLTFVSTGESLNEQIGRLSAHGKQVDGSGWDAIKSFKPLSRDFVSDVRSMLLNVSAPGNNLMSLGKSLSALDKIKVPKLNFSVMASTLFKLESSSIGQFINVSNAEKSLEQVYELRFAAKRKTGSLQSLLSDAKAFFKDFFKDEPPSNSWLLYILIGLALVIVVAVAVTVAFVLNKRRKQDGKKKKKKVYVKPRISDSKSKSSKSLQRIPGKSPQKEMLGKDKEKKVK</sequence>
<dbReference type="InterPro" id="IPR003125">
    <property type="entry name" value="WSN"/>
</dbReference>
<evidence type="ECO:0000313" key="5">
    <source>
        <dbReference type="Proteomes" id="UP000005237"/>
    </source>
</evidence>
<reference evidence="4" key="2">
    <citation type="submission" date="2022-06" db="UniProtKB">
        <authorList>
            <consortium name="EnsemblMetazoa"/>
        </authorList>
    </citation>
    <scope>IDENTIFICATION</scope>
    <source>
        <strain evidence="4">DF5081</strain>
    </source>
</reference>